<evidence type="ECO:0000256" key="12">
    <source>
        <dbReference type="SAM" id="Coils"/>
    </source>
</evidence>
<evidence type="ECO:0000256" key="11">
    <source>
        <dbReference type="PIRNR" id="PIRNR005719"/>
    </source>
</evidence>
<evidence type="ECO:0000256" key="8">
    <source>
        <dbReference type="ARBA" id="ARBA00023067"/>
    </source>
</evidence>
<keyword evidence="7 12" id="KW-0175">Coiled coil</keyword>
<dbReference type="InterPro" id="IPR027417">
    <property type="entry name" value="P-loop_NTPase"/>
</dbReference>
<dbReference type="SUPFAM" id="SSF52540">
    <property type="entry name" value="P-loop containing nucleoside triphosphate hydrolases"/>
    <property type="match status" value="1"/>
</dbReference>
<feature type="compositionally biased region" description="Low complexity" evidence="13">
    <location>
        <begin position="194"/>
        <end position="223"/>
    </location>
</feature>
<evidence type="ECO:0000259" key="14">
    <source>
        <dbReference type="SMART" id="SM00968"/>
    </source>
</evidence>
<feature type="coiled-coil region" evidence="12">
    <location>
        <begin position="605"/>
        <end position="646"/>
    </location>
</feature>
<accession>A0A5J5F9S3</accession>
<evidence type="ECO:0000256" key="6">
    <source>
        <dbReference type="ARBA" id="ARBA00022840"/>
    </source>
</evidence>
<evidence type="ECO:0000256" key="3">
    <source>
        <dbReference type="ARBA" id="ARBA00022618"/>
    </source>
</evidence>
<evidence type="ECO:0000256" key="5">
    <source>
        <dbReference type="ARBA" id="ARBA00022776"/>
    </source>
</evidence>
<feature type="compositionally biased region" description="Pro residues" evidence="13">
    <location>
        <begin position="155"/>
        <end position="165"/>
    </location>
</feature>
<dbReference type="OrthoDB" id="5575062at2759"/>
<dbReference type="InterPro" id="IPR024704">
    <property type="entry name" value="SMC"/>
</dbReference>
<evidence type="ECO:0000256" key="2">
    <source>
        <dbReference type="ARBA" id="ARBA00006005"/>
    </source>
</evidence>
<feature type="domain" description="SMC hinge" evidence="14">
    <location>
        <begin position="786"/>
        <end position="899"/>
    </location>
</feature>
<dbReference type="InterPro" id="IPR003395">
    <property type="entry name" value="RecF/RecN/SMC_N"/>
</dbReference>
<protein>
    <recommendedName>
        <fullName evidence="11">Structural maintenance of chromosomes protein</fullName>
    </recommendedName>
</protein>
<feature type="region of interest" description="Disordered" evidence="13">
    <location>
        <begin position="1"/>
        <end position="225"/>
    </location>
</feature>
<dbReference type="Pfam" id="PF02463">
    <property type="entry name" value="SMC_N"/>
    <property type="match status" value="1"/>
</dbReference>
<keyword evidence="4" id="KW-0547">Nucleotide-binding</keyword>
<proteinExistence type="inferred from homology"/>
<dbReference type="Gene3D" id="1.20.1060.20">
    <property type="match status" value="1"/>
</dbReference>
<evidence type="ECO:0000256" key="4">
    <source>
        <dbReference type="ARBA" id="ARBA00022741"/>
    </source>
</evidence>
<feature type="coiled-coil region" evidence="12">
    <location>
        <begin position="500"/>
        <end position="569"/>
    </location>
</feature>
<reference evidence="15 16" key="1">
    <citation type="submission" date="2019-09" db="EMBL/GenBank/DDBJ databases">
        <title>Draft genome of the ectomycorrhizal ascomycete Sphaerosporella brunnea.</title>
        <authorList>
            <consortium name="DOE Joint Genome Institute"/>
            <person name="Benucci G.M."/>
            <person name="Marozzi G."/>
            <person name="Antonielli L."/>
            <person name="Sanchez S."/>
            <person name="Marco P."/>
            <person name="Wang X."/>
            <person name="Falini L.B."/>
            <person name="Barry K."/>
            <person name="Haridas S."/>
            <person name="Lipzen A."/>
            <person name="Labutti K."/>
            <person name="Grigoriev I.V."/>
            <person name="Murat C."/>
            <person name="Martin F."/>
            <person name="Albertini E."/>
            <person name="Donnini D."/>
            <person name="Bonito G."/>
        </authorList>
    </citation>
    <scope>NUCLEOTIDE SEQUENCE [LARGE SCALE GENOMIC DNA]</scope>
    <source>
        <strain evidence="15 16">Sb_GMNB300</strain>
    </source>
</reference>
<dbReference type="InterPro" id="IPR010935">
    <property type="entry name" value="SMC_hinge"/>
</dbReference>
<dbReference type="GO" id="GO:0051301">
    <property type="term" value="P:cell division"/>
    <property type="evidence" value="ECO:0007669"/>
    <property type="project" value="UniProtKB-KW"/>
</dbReference>
<keyword evidence="6" id="KW-0067">ATP-binding</keyword>
<dbReference type="Pfam" id="PF06470">
    <property type="entry name" value="SMC_hinge"/>
    <property type="match status" value="1"/>
</dbReference>
<gene>
    <name evidence="15" type="ORF">FN846DRAFT_771635</name>
</gene>
<feature type="compositionally biased region" description="Basic residues" evidence="13">
    <location>
        <begin position="1"/>
        <end position="14"/>
    </location>
</feature>
<evidence type="ECO:0000256" key="9">
    <source>
        <dbReference type="ARBA" id="ARBA00023242"/>
    </source>
</evidence>
<feature type="compositionally biased region" description="Polar residues" evidence="13">
    <location>
        <begin position="118"/>
        <end position="138"/>
    </location>
</feature>
<comment type="subcellular location">
    <subcellularLocation>
        <location evidence="1 11">Nucleus</location>
    </subcellularLocation>
</comment>
<dbReference type="GO" id="GO:0007076">
    <property type="term" value="P:mitotic chromosome condensation"/>
    <property type="evidence" value="ECO:0007669"/>
    <property type="project" value="TreeGrafter"/>
</dbReference>
<keyword evidence="3" id="KW-0132">Cell division</keyword>
<dbReference type="GO" id="GO:0005524">
    <property type="term" value="F:ATP binding"/>
    <property type="evidence" value="ECO:0007669"/>
    <property type="project" value="UniProtKB-KW"/>
</dbReference>
<dbReference type="Gene3D" id="1.20.5.170">
    <property type="match status" value="1"/>
</dbReference>
<keyword evidence="8" id="KW-0226">DNA condensation</keyword>
<sequence length="1463" mass="163507">MPAARPKRAAARRQRVVESSSDEEPEVVDETEEQEESDDEEEQVEEEEEYTPKKAVTPRRSSNRAPSATPSASVATTSRARRTRSGEVQTPPSTRGRDRGRGRGRGARATQGGPRISESPSEATQDTPAPNSPAVQTPQPEPRTLTPRARAATPKVPPTPAPQPQTPKHVTPSSAQQPVPSQLSPAVQPSPARSLRLGAPGASAAAPPSGSRPQSSSSSQAPPFSQIDPIVIKSRANALLSQPLPSEDAGPKQRLVITHLVLNNFKSYAGERMVGPFHPSFTSVVGPNGSGKSNVIDSLLFVFGFRASKMRQGKLSALIHNSAAFSNVDSCSVEVHFQEVLDLPDGTHEVVPNSKLVVSRRAWKNNTNTYYINGRRSNYEEVTTLLKGRGIDLDHKRFLILQGEVESIAQMKPKAQAKDDDGLLEYLEDIIGTSKYKQPILDSAAEQEELNEVCMEKSTRVQHVEKEKNALQDKTNVALEYIRAENELALEKNALFQLNMRESEENIHITSELIAKVQAELDAELESFRGAEQEIKKLEKKCKIGAKEVEDIEEQTQAILRETSRAEKEKVKFQEKEKFLVQKQKKLQKSIQTSKLQASEATAMIGRHRSDIERLGEEASQLTENLEVEEAELAKITDELKEKTQGFSDQIAAKQKTLEPWNERINEKRGQIAVAQSELDMIHEKSNSSKVALEEAQAKIERIEESRKAKQAELKECEKEKAALEKEAQKVQAELQKMVQKEPEIKNTLASARSKAEEARSSAASVQSQGKVLTALMRLQESGRIEGFHGRLGNLGTIDIKYDVAVSTACGALNNLVLDKVETSEQCFDYLRKNGLGRATVICLDKMRKFDMSPIKTPENVPRLFDLIKPKSDKFKPAFYSVLGDTLVADDLNQARRIAYGKTRYRVVTLDGELIEKAGTMSGGGRERIRGLMSSKLPMMVSPEALQKMDREAETQERSYAEFLDQQRGLQSRVREISDRIPELDVTVSKIELEIDASVRHKADAERRIKELSQGKGASDTDKNRITALEKKIEGLQAEIEQLQAETSEVEEEIKVLQDKIMKVGGMRLRTQKAKVDGIREQLETINEQISSTELAANKAEKAKKKAEKTSTSAEEELEGMDTELQGIQEDLKTLAANARENQEKADEANAFLETKKEELAVLKEEHESKVADLNKTRAAEIEMKNKLEEHQKALNENQRRCSHWKEQIATLKLHNIQELSGEDDSGDYTKLPLYTDDEMADMDKHKLQSNIAVLEEKIKDVNIDLSVLADYRKRVEEYAARNNDLQGAINERDAVKARLDDLRKRRLEEFMEGFNTISLRLKEMYQMITMGGNAELELVDSLDPFSEGILFSVMPPKKSWKNISNLSGGEKTLSSLALVFALHHYKPTPLYVMDEIDAALDFRNVSIVASYIKERTKNAQFIVISLRNNMFELAARLVGVYKVNHMTKSVTIENKPYIEGST</sequence>
<dbReference type="FunCoup" id="A0A5J5F9S3">
    <property type="interactions" value="877"/>
</dbReference>
<name>A0A5J5F9S3_9PEZI</name>
<dbReference type="InParanoid" id="A0A5J5F9S3"/>
<dbReference type="PANTHER" id="PTHR18937:SF172">
    <property type="entry name" value="STRUCTURAL MAINTENANCE OF CHROMOSOMES PROTEIN"/>
    <property type="match status" value="1"/>
</dbReference>
<keyword evidence="16" id="KW-1185">Reference proteome</keyword>
<organism evidence="15 16">
    <name type="scientific">Sphaerosporella brunnea</name>
    <dbReference type="NCBI Taxonomy" id="1250544"/>
    <lineage>
        <taxon>Eukaryota</taxon>
        <taxon>Fungi</taxon>
        <taxon>Dikarya</taxon>
        <taxon>Ascomycota</taxon>
        <taxon>Pezizomycotina</taxon>
        <taxon>Pezizomycetes</taxon>
        <taxon>Pezizales</taxon>
        <taxon>Pyronemataceae</taxon>
        <taxon>Sphaerosporella</taxon>
    </lineage>
</organism>
<evidence type="ECO:0000313" key="15">
    <source>
        <dbReference type="EMBL" id="KAA8913864.1"/>
    </source>
</evidence>
<evidence type="ECO:0000313" key="16">
    <source>
        <dbReference type="Proteomes" id="UP000326924"/>
    </source>
</evidence>
<feature type="compositionally biased region" description="Low complexity" evidence="13">
    <location>
        <begin position="64"/>
        <end position="78"/>
    </location>
</feature>
<keyword evidence="9 11" id="KW-0539">Nucleus</keyword>
<comment type="similarity">
    <text evidence="2">Belongs to the SMC family. SMC4 subfamily.</text>
</comment>
<feature type="coiled-coil region" evidence="12">
    <location>
        <begin position="686"/>
        <end position="769"/>
    </location>
</feature>
<dbReference type="GO" id="GO:0000796">
    <property type="term" value="C:condensin complex"/>
    <property type="evidence" value="ECO:0007669"/>
    <property type="project" value="TreeGrafter"/>
</dbReference>
<evidence type="ECO:0000256" key="7">
    <source>
        <dbReference type="ARBA" id="ARBA00023054"/>
    </source>
</evidence>
<dbReference type="Gene3D" id="3.40.50.300">
    <property type="entry name" value="P-loop containing nucleotide triphosphate hydrolases"/>
    <property type="match status" value="2"/>
</dbReference>
<dbReference type="GO" id="GO:0005634">
    <property type="term" value="C:nucleus"/>
    <property type="evidence" value="ECO:0007669"/>
    <property type="project" value="UniProtKB-SubCell"/>
</dbReference>
<dbReference type="PANTHER" id="PTHR18937">
    <property type="entry name" value="STRUCTURAL MAINTENANCE OF CHROMOSOMES SMC FAMILY MEMBER"/>
    <property type="match status" value="1"/>
</dbReference>
<evidence type="ECO:0000256" key="13">
    <source>
        <dbReference type="SAM" id="MobiDB-lite"/>
    </source>
</evidence>
<comment type="caution">
    <text evidence="15">The sequence shown here is derived from an EMBL/GenBank/DDBJ whole genome shotgun (WGS) entry which is preliminary data.</text>
</comment>
<dbReference type="EMBL" id="VXIS01000011">
    <property type="protein sequence ID" value="KAA8913864.1"/>
    <property type="molecule type" value="Genomic_DNA"/>
</dbReference>
<evidence type="ECO:0000256" key="10">
    <source>
        <dbReference type="ARBA" id="ARBA00023306"/>
    </source>
</evidence>
<dbReference type="SMART" id="SM00968">
    <property type="entry name" value="SMC_hinge"/>
    <property type="match status" value="1"/>
</dbReference>
<feature type="compositionally biased region" description="Polar residues" evidence="13">
    <location>
        <begin position="171"/>
        <end position="187"/>
    </location>
</feature>
<keyword evidence="5" id="KW-0498">Mitosis</keyword>
<dbReference type="Gene3D" id="3.30.70.1620">
    <property type="match status" value="1"/>
</dbReference>
<dbReference type="InterPro" id="IPR036277">
    <property type="entry name" value="SMC_hinge_sf"/>
</dbReference>
<dbReference type="FunFam" id="3.40.50.300:FF:000585">
    <property type="entry name" value="Structural maintenance of chromosomes 4"/>
    <property type="match status" value="1"/>
</dbReference>
<keyword evidence="10" id="KW-0131">Cell cycle</keyword>
<feature type="coiled-coil region" evidence="12">
    <location>
        <begin position="1245"/>
        <end position="1306"/>
    </location>
</feature>
<dbReference type="FunFam" id="3.40.50.300:FF:000481">
    <property type="entry name" value="Structural maintenance of chromosomes 4"/>
    <property type="match status" value="1"/>
</dbReference>
<dbReference type="SUPFAM" id="SSF75553">
    <property type="entry name" value="Smc hinge domain"/>
    <property type="match status" value="1"/>
</dbReference>
<feature type="region of interest" description="Disordered" evidence="13">
    <location>
        <begin position="1100"/>
        <end position="1120"/>
    </location>
</feature>
<evidence type="ECO:0000256" key="1">
    <source>
        <dbReference type="ARBA" id="ARBA00004123"/>
    </source>
</evidence>
<dbReference type="PIRSF" id="PIRSF005719">
    <property type="entry name" value="SMC"/>
    <property type="match status" value="1"/>
</dbReference>
<dbReference type="Proteomes" id="UP000326924">
    <property type="component" value="Unassembled WGS sequence"/>
</dbReference>
<feature type="compositionally biased region" description="Acidic residues" evidence="13">
    <location>
        <begin position="20"/>
        <end position="49"/>
    </location>
</feature>